<name>A0ABV8PUH4_9BACT</name>
<dbReference type="PANTHER" id="PTHR16026">
    <property type="entry name" value="CARTILAGE ACIDIC PROTEIN 1"/>
    <property type="match status" value="1"/>
</dbReference>
<dbReference type="InterPro" id="IPR028994">
    <property type="entry name" value="Integrin_alpha_N"/>
</dbReference>
<dbReference type="EMBL" id="JBHSDC010000012">
    <property type="protein sequence ID" value="MFC4231759.1"/>
    <property type="molecule type" value="Genomic_DNA"/>
</dbReference>
<dbReference type="InterPro" id="IPR013517">
    <property type="entry name" value="FG-GAP"/>
</dbReference>
<feature type="domain" description="ASPIC/UnbV" evidence="4">
    <location>
        <begin position="544"/>
        <end position="611"/>
    </location>
</feature>
<dbReference type="Gene3D" id="2.130.10.130">
    <property type="entry name" value="Integrin alpha, N-terminal"/>
    <property type="match status" value="3"/>
</dbReference>
<dbReference type="InterPro" id="IPR027039">
    <property type="entry name" value="Crtac1"/>
</dbReference>
<dbReference type="InterPro" id="IPR011519">
    <property type="entry name" value="UnbV_ASPIC"/>
</dbReference>
<proteinExistence type="predicted"/>
<gene>
    <name evidence="5" type="ORF">ACFOW1_07645</name>
</gene>
<evidence type="ECO:0000259" key="4">
    <source>
        <dbReference type="Pfam" id="PF07593"/>
    </source>
</evidence>
<comment type="caution">
    <text evidence="5">The sequence shown here is derived from an EMBL/GenBank/DDBJ whole genome shotgun (WGS) entry which is preliminary data.</text>
</comment>
<dbReference type="PANTHER" id="PTHR16026:SF0">
    <property type="entry name" value="CARTILAGE ACIDIC PROTEIN 1"/>
    <property type="match status" value="1"/>
</dbReference>
<sequence length="1123" mass="125102">MKICVIVDKLLFRNYCQLVVLIACAVSFVSCHPKKEKETLFQLMDNDSTGIHFENTVIDNKDENSFQFRNFYNGGGVALGDINNDGLPDVVLTSNLGNNKIYLNKGNFKFDDITATSGFQQNGQWSTGVTFVDINADGWLDIYICSSGHVGKNNRLNQLYINNHDNTFTESAKQYGLDHSGYSTQAVFFDYDKDGDLDCFIIDNSPIPFGTLNYQGMRDSALSAWKVPEQYKGGGNHLYRNTNQHFEEVSQQAGIHSSLLSFGLGVSVADVNGDGYPDIYVGNDFLERDYLYINQKNGTFKDELETWMQHISMSSMGTDIVDINNDGYPDIYTTDMLPPDDYRLKTTGTFDNVDLYRSKIKAGFYHQYVRNCLQLNNRNGKFIDIANATGVSATDWSWGLVMFDADNDGYNDIYVCNGINRDLSNLDFLDFFSSDMYQRILVTGSKENIADSLIKKIPQTPLLNKAYRNKGNLQFEDIGEQWGFTKPSFSNTVAYADLDNDGDLDMIVNNENQPAFVYKNNARQLSHNNFISVSLKGNGSNTFAIGTIIKIYQGKEILSREIEPVRGFQSSVDYKQTIGLGKLASVDSLVITWPDLSTSTYIKPPLNKSYTLLQTDAKKGISRKDATVNPSTLFQKLNSNFEKHQEDDVVDFYAEQNIPEMLSREGPQAAIGDVNGDGRDDIFIGGATNQAGQLYLQNANGTFTKKNENVFAQFADFEDVATLFFDSDGDGDLDLFVGAGGNNTTDANSRELQHRLYKNDGKGNFSLDASAFPLNNTNIAVATACDFDNDGDLDLFVGSRSVPLKYGVDPTSHIYVNDGKGHFTDLPQDRLGGIANIGMVTSAVWADVSGDAKPELIIVGEWMAPRIFTYKNQHFQEVNSNLTNLFGWWRSIVATDVNGDGKTDLVIGNIGHNFYLHPDEKNPVKLWVNDFDQNGTLDKIMTHTVDGKDMTVFLKHELEAQLPILKKQNLLHEVFSRKAIQALFPGKVLSTSLVKKFNYTSSIVAINKGKGQFEIQALPFMAQLSCINAMKVVDVNEDGFKDIVYGGNDFDLVPQFGRLDASLGGVLLNDGKGHFSLADPISTGILERGEIKDIKQVLINKKSCLLILQNNEKPVLYQTHSHK</sequence>
<keyword evidence="6" id="KW-1185">Reference proteome</keyword>
<evidence type="ECO:0000256" key="2">
    <source>
        <dbReference type="ARBA" id="ARBA00022737"/>
    </source>
</evidence>
<organism evidence="5 6">
    <name type="scientific">Parasediminibacterium paludis</name>
    <dbReference type="NCBI Taxonomy" id="908966"/>
    <lineage>
        <taxon>Bacteria</taxon>
        <taxon>Pseudomonadati</taxon>
        <taxon>Bacteroidota</taxon>
        <taxon>Chitinophagia</taxon>
        <taxon>Chitinophagales</taxon>
        <taxon>Chitinophagaceae</taxon>
        <taxon>Parasediminibacterium</taxon>
    </lineage>
</organism>
<dbReference type="Pfam" id="PF07593">
    <property type="entry name" value="UnbV_ASPIC"/>
    <property type="match status" value="1"/>
</dbReference>
<keyword evidence="2" id="KW-0677">Repeat</keyword>
<dbReference type="PROSITE" id="PS51257">
    <property type="entry name" value="PROKAR_LIPOPROTEIN"/>
    <property type="match status" value="1"/>
</dbReference>
<protein>
    <submittedName>
        <fullName evidence="5">VCBS repeat-containing protein</fullName>
    </submittedName>
</protein>
<evidence type="ECO:0000313" key="6">
    <source>
        <dbReference type="Proteomes" id="UP001595906"/>
    </source>
</evidence>
<evidence type="ECO:0000313" key="5">
    <source>
        <dbReference type="EMBL" id="MFC4231759.1"/>
    </source>
</evidence>
<evidence type="ECO:0000256" key="1">
    <source>
        <dbReference type="ARBA" id="ARBA00022729"/>
    </source>
</evidence>
<dbReference type="Pfam" id="PF13517">
    <property type="entry name" value="FG-GAP_3"/>
    <property type="match status" value="6"/>
</dbReference>
<dbReference type="SUPFAM" id="SSF69318">
    <property type="entry name" value="Integrin alpha N-terminal domain"/>
    <property type="match status" value="3"/>
</dbReference>
<dbReference type="Proteomes" id="UP001595906">
    <property type="component" value="Unassembled WGS sequence"/>
</dbReference>
<evidence type="ECO:0000256" key="3">
    <source>
        <dbReference type="ARBA" id="ARBA00023180"/>
    </source>
</evidence>
<dbReference type="SMART" id="SM00191">
    <property type="entry name" value="Int_alpha"/>
    <property type="match status" value="5"/>
</dbReference>
<accession>A0ABV8PUH4</accession>
<keyword evidence="3" id="KW-0325">Glycoprotein</keyword>
<dbReference type="InterPro" id="IPR013519">
    <property type="entry name" value="Int_alpha_beta-p"/>
</dbReference>
<keyword evidence="1" id="KW-0732">Signal</keyword>
<dbReference type="RefSeq" id="WP_379013352.1">
    <property type="nucleotide sequence ID" value="NZ_JBHSDC010000012.1"/>
</dbReference>
<reference evidence="6" key="1">
    <citation type="journal article" date="2019" name="Int. J. Syst. Evol. Microbiol.">
        <title>The Global Catalogue of Microorganisms (GCM) 10K type strain sequencing project: providing services to taxonomists for standard genome sequencing and annotation.</title>
        <authorList>
            <consortium name="The Broad Institute Genomics Platform"/>
            <consortium name="The Broad Institute Genome Sequencing Center for Infectious Disease"/>
            <person name="Wu L."/>
            <person name="Ma J."/>
        </authorList>
    </citation>
    <scope>NUCLEOTIDE SEQUENCE [LARGE SCALE GENOMIC DNA]</scope>
    <source>
        <strain evidence="6">CECT 8010</strain>
    </source>
</reference>